<gene>
    <name evidence="1" type="ORF">ALPR1_11655</name>
</gene>
<dbReference type="InterPro" id="IPR032577">
    <property type="entry name" value="DUF4920"/>
</dbReference>
<dbReference type="STRING" id="388413.ALPR1_11655"/>
<dbReference type="eggNOG" id="ENOG5031D3D">
    <property type="taxonomic scope" value="Bacteria"/>
</dbReference>
<dbReference type="EMBL" id="AAXU02000001">
    <property type="protein sequence ID" value="EAZ82870.1"/>
    <property type="molecule type" value="Genomic_DNA"/>
</dbReference>
<sequence>MKRSTLLYTLLISGTCLFSCASKDDSKYADLASHEMGKVVGEAETVPGIYGEKLADNINFTQLPEMVEKVEANGSFEATIQGEIKEVCTNKGCWLTMDLPNGKSMRVTFKDYGFFVPTNSQGFPIILEGVATLSETDVETLRHYAEDEGLSKEEVEAITEPKKEITFEATGVIIPGKA</sequence>
<evidence type="ECO:0000313" key="2">
    <source>
        <dbReference type="Proteomes" id="UP000003919"/>
    </source>
</evidence>
<evidence type="ECO:0000313" key="1">
    <source>
        <dbReference type="EMBL" id="EAZ82870.1"/>
    </source>
</evidence>
<comment type="caution">
    <text evidence="1">The sequence shown here is derived from an EMBL/GenBank/DDBJ whole genome shotgun (WGS) entry which is preliminary data.</text>
</comment>
<proteinExistence type="predicted"/>
<dbReference type="HOGENOM" id="CLU_133122_0_0_10"/>
<reference evidence="1 2" key="1">
    <citation type="journal article" date="2011" name="J. Bacteriol.">
        <title>Complete genome sequence of Algoriphagus sp. PR1, bacterial prey of a colony-forming choanoflagellate.</title>
        <authorList>
            <person name="Alegado R.A."/>
            <person name="Ferriera S."/>
            <person name="Nusbaum C."/>
            <person name="Young S.K."/>
            <person name="Zeng Q."/>
            <person name="Imamovic A."/>
            <person name="Fairclough S.R."/>
            <person name="King N."/>
        </authorList>
    </citation>
    <scope>NUCLEOTIDE SEQUENCE [LARGE SCALE GENOMIC DNA]</scope>
    <source>
        <strain evidence="1 2">PR1</strain>
    </source>
</reference>
<dbReference type="Proteomes" id="UP000003919">
    <property type="component" value="Unassembled WGS sequence"/>
</dbReference>
<keyword evidence="2" id="KW-1185">Reference proteome</keyword>
<dbReference type="RefSeq" id="WP_008200721.1">
    <property type="nucleotide sequence ID" value="NZ_CM001023.1"/>
</dbReference>
<dbReference type="AlphaFoldDB" id="A3HSQ2"/>
<dbReference type="Pfam" id="PF16267">
    <property type="entry name" value="DUF4920"/>
    <property type="match status" value="1"/>
</dbReference>
<evidence type="ECO:0008006" key="3">
    <source>
        <dbReference type="Google" id="ProtNLM"/>
    </source>
</evidence>
<protein>
    <recommendedName>
        <fullName evidence="3">DUF4920 domain-containing protein</fullName>
    </recommendedName>
</protein>
<accession>A3HSQ2</accession>
<organism evidence="1 2">
    <name type="scientific">Algoriphagus machipongonensis</name>
    <dbReference type="NCBI Taxonomy" id="388413"/>
    <lineage>
        <taxon>Bacteria</taxon>
        <taxon>Pseudomonadati</taxon>
        <taxon>Bacteroidota</taxon>
        <taxon>Cytophagia</taxon>
        <taxon>Cytophagales</taxon>
        <taxon>Cyclobacteriaceae</taxon>
        <taxon>Algoriphagus</taxon>
    </lineage>
</organism>
<name>A3HSQ2_9BACT</name>